<feature type="transmembrane region" description="Helical" evidence="1">
    <location>
        <begin position="32"/>
        <end position="50"/>
    </location>
</feature>
<feature type="transmembrane region" description="Helical" evidence="1">
    <location>
        <begin position="112"/>
        <end position="135"/>
    </location>
</feature>
<keyword evidence="1" id="KW-0812">Transmembrane</keyword>
<keyword evidence="1" id="KW-1133">Transmembrane helix</keyword>
<accession>W8GN27</accession>
<feature type="transmembrane region" description="Helical" evidence="1">
    <location>
        <begin position="70"/>
        <end position="91"/>
    </location>
</feature>
<evidence type="ECO:0000313" key="3">
    <source>
        <dbReference type="Proteomes" id="UP000019450"/>
    </source>
</evidence>
<protein>
    <submittedName>
        <fullName evidence="2">Uncharacterized protein</fullName>
    </submittedName>
</protein>
<dbReference type="EMBL" id="CP006932">
    <property type="protein sequence ID" value="AHK22396.1"/>
    <property type="molecule type" value="Genomic_DNA"/>
</dbReference>
<dbReference type="HOGENOM" id="CLU_637261_0_0_14"/>
<name>W8GN27_9MOLU</name>
<reference evidence="2 3" key="1">
    <citation type="journal article" date="2014" name="Genome Biol. Evol.">
        <title>Phylogenomics of "Candidatus Hepatoplasma crinochetorum," a Lineage of Mollicutes Associated with Noninsect Arthropods.</title>
        <authorList>
            <person name="Leclercq S."/>
            <person name="Dittmer J."/>
            <person name="Bouchon D."/>
            <person name="Cordaux R."/>
        </authorList>
    </citation>
    <scope>NUCLEOTIDE SEQUENCE [LARGE SCALE GENOMIC DNA]</scope>
    <source>
        <strain evidence="2 3">Av</strain>
    </source>
</reference>
<dbReference type="Proteomes" id="UP000019450">
    <property type="component" value="Chromosome"/>
</dbReference>
<proteinExistence type="predicted"/>
<dbReference type="AlphaFoldDB" id="W8GN27"/>
<evidence type="ECO:0000313" key="2">
    <source>
        <dbReference type="EMBL" id="AHK22396.1"/>
    </source>
</evidence>
<dbReference type="RefSeq" id="WP_025208693.1">
    <property type="nucleotide sequence ID" value="NZ_CP006932.1"/>
</dbReference>
<sequence length="430" mass="49893">MVNSKKIENPNITLDDKNKIIIKIKSFFKSKWGTLLLLILTWFGIFYFLILGKYTDHYFGEAFLCTNLEWFSIVCLVFVGILFFLIILWLINTWKNNDFHKRRAILITYGSIYVSTFILLSLQVLLAITFANTLFANEIDPNADFANFIPTVINNGIKEGLDYILILDNLNIFNNLFSSLWIISIIISLFIGSLFYFQKLKIKNELKYKYTVNTTLILAFISMTFSFQGLQGLGTFGLNTANVEFIDINQLQNNVNNALAPISINFIDTLAPKNKWLGANNNIPSYLLLALWVFIFILACSYWIYNVYYKDLSNEVKINKRTNFIFNLFVALIIINLIFFYSLDKFIIYPITRNQIEQNGGAVHIEQNGLLSYSVVIDNIGINPGLYNNGISILLSNGYKTNSYYISMFILNPMFILFTWIYFRIYFYKK</sequence>
<dbReference type="KEGG" id="hcr:X271_00290"/>
<dbReference type="STRING" id="1427984.X271_00290"/>
<organism evidence="2 3">
    <name type="scientific">Candidatus Hepatoplasma crinochetorum Av</name>
    <dbReference type="NCBI Taxonomy" id="1427984"/>
    <lineage>
        <taxon>Bacteria</taxon>
        <taxon>Bacillati</taxon>
        <taxon>Mycoplasmatota</taxon>
        <taxon>Mollicutes</taxon>
        <taxon>Candidatus Hepatoplasmataceae</taxon>
        <taxon>Candidatus Hepatoplasma</taxon>
    </lineage>
</organism>
<feature type="transmembrane region" description="Helical" evidence="1">
    <location>
        <begin position="283"/>
        <end position="304"/>
    </location>
</feature>
<feature type="transmembrane region" description="Helical" evidence="1">
    <location>
        <begin position="404"/>
        <end position="423"/>
    </location>
</feature>
<evidence type="ECO:0000256" key="1">
    <source>
        <dbReference type="SAM" id="Phobius"/>
    </source>
</evidence>
<feature type="transmembrane region" description="Helical" evidence="1">
    <location>
        <begin position="324"/>
        <end position="343"/>
    </location>
</feature>
<keyword evidence="3" id="KW-1185">Reference proteome</keyword>
<gene>
    <name evidence="2" type="ORF">X271_00290</name>
</gene>
<keyword evidence="1" id="KW-0472">Membrane</keyword>
<feature type="transmembrane region" description="Helical" evidence="1">
    <location>
        <begin position="176"/>
        <end position="198"/>
    </location>
</feature>
<feature type="transmembrane region" description="Helical" evidence="1">
    <location>
        <begin position="210"/>
        <end position="230"/>
    </location>
</feature>